<feature type="transmembrane region" description="Helical" evidence="1">
    <location>
        <begin position="166"/>
        <end position="188"/>
    </location>
</feature>
<dbReference type="EMBL" id="JBFNQN010000007">
    <property type="protein sequence ID" value="MEW9265490.1"/>
    <property type="molecule type" value="Genomic_DNA"/>
</dbReference>
<dbReference type="RefSeq" id="WP_367638581.1">
    <property type="nucleotide sequence ID" value="NZ_JBFNQN010000007.1"/>
</dbReference>
<organism evidence="2 3">
    <name type="scientific">Kineococcus endophyticus</name>
    <dbReference type="NCBI Taxonomy" id="1181883"/>
    <lineage>
        <taxon>Bacteria</taxon>
        <taxon>Bacillati</taxon>
        <taxon>Actinomycetota</taxon>
        <taxon>Actinomycetes</taxon>
        <taxon>Kineosporiales</taxon>
        <taxon>Kineosporiaceae</taxon>
        <taxon>Kineococcus</taxon>
    </lineage>
</organism>
<evidence type="ECO:0000313" key="3">
    <source>
        <dbReference type="Proteomes" id="UP001555826"/>
    </source>
</evidence>
<dbReference type="PANTHER" id="PTHR35337">
    <property type="entry name" value="SLR1478 PROTEIN"/>
    <property type="match status" value="1"/>
</dbReference>
<sequence length="332" mass="35833">MDVDAFRAVHEHEWSRLRRLVARRRLDGAEADELVVLYQRTATHLSALRSAQSEPVLLDELSTLLVRARARLTGSRYTAWRQLVHYATRGLPAALWRLRWWTTGAFVFTTVIAVAAGVWIAGNPAAQASLFGSDENIRQLVYSDFENYYSEYSSAAFSGRVWTNNAWVAATCIALGITGLPVLAALASNAVNVGLQGGLLIENGRGEVFFGLILPHGILELTAVFVAAGAGLKLFWAWVAPGPRSRSSSLATEGRAMFGVALGLVVVLFVSGIIEGFVTPSGLPTWARIGIGVLAELVFWTYCLVLGRPAARAGETGDLEERYAGDSLPTAG</sequence>
<feature type="transmembrane region" description="Helical" evidence="1">
    <location>
        <begin position="286"/>
        <end position="305"/>
    </location>
</feature>
<protein>
    <submittedName>
        <fullName evidence="2">Stage II sporulation protein M</fullName>
    </submittedName>
</protein>
<feature type="transmembrane region" description="Helical" evidence="1">
    <location>
        <begin position="100"/>
        <end position="121"/>
    </location>
</feature>
<keyword evidence="1" id="KW-0812">Transmembrane</keyword>
<comment type="caution">
    <text evidence="2">The sequence shown here is derived from an EMBL/GenBank/DDBJ whole genome shotgun (WGS) entry which is preliminary data.</text>
</comment>
<feature type="transmembrane region" description="Helical" evidence="1">
    <location>
        <begin position="256"/>
        <end position="274"/>
    </location>
</feature>
<gene>
    <name evidence="2" type="ORF">AB1207_12075</name>
</gene>
<keyword evidence="3" id="KW-1185">Reference proteome</keyword>
<dbReference type="InterPro" id="IPR002798">
    <property type="entry name" value="SpoIIM-like"/>
</dbReference>
<evidence type="ECO:0000313" key="2">
    <source>
        <dbReference type="EMBL" id="MEW9265490.1"/>
    </source>
</evidence>
<name>A0ABV3P780_9ACTN</name>
<evidence type="ECO:0000256" key="1">
    <source>
        <dbReference type="SAM" id="Phobius"/>
    </source>
</evidence>
<proteinExistence type="predicted"/>
<keyword evidence="1" id="KW-1133">Transmembrane helix</keyword>
<feature type="transmembrane region" description="Helical" evidence="1">
    <location>
        <begin position="208"/>
        <end position="235"/>
    </location>
</feature>
<dbReference type="PANTHER" id="PTHR35337:SF1">
    <property type="entry name" value="SLR1478 PROTEIN"/>
    <property type="match status" value="1"/>
</dbReference>
<keyword evidence="1" id="KW-0472">Membrane</keyword>
<reference evidence="2 3" key="1">
    <citation type="submission" date="2024-07" db="EMBL/GenBank/DDBJ databases">
        <authorList>
            <person name="Thanompreechachai J."/>
            <person name="Duangmal K."/>
        </authorList>
    </citation>
    <scope>NUCLEOTIDE SEQUENCE [LARGE SCALE GENOMIC DNA]</scope>
    <source>
        <strain evidence="2 3">KCTC 19886</strain>
    </source>
</reference>
<dbReference type="Pfam" id="PF01944">
    <property type="entry name" value="SpoIIM"/>
    <property type="match status" value="1"/>
</dbReference>
<dbReference type="Proteomes" id="UP001555826">
    <property type="component" value="Unassembled WGS sequence"/>
</dbReference>
<accession>A0ABV3P780</accession>